<evidence type="ECO:0000313" key="2">
    <source>
        <dbReference type="Proteomes" id="UP000684084"/>
    </source>
</evidence>
<dbReference type="AlphaFoldDB" id="A0A915ZNM9"/>
<proteinExistence type="predicted"/>
<accession>A0A915ZNM9</accession>
<organism evidence="1 2">
    <name type="scientific">Rhizophagus irregularis</name>
    <dbReference type="NCBI Taxonomy" id="588596"/>
    <lineage>
        <taxon>Eukaryota</taxon>
        <taxon>Fungi</taxon>
        <taxon>Fungi incertae sedis</taxon>
        <taxon>Mucoromycota</taxon>
        <taxon>Glomeromycotina</taxon>
        <taxon>Glomeromycetes</taxon>
        <taxon>Glomerales</taxon>
        <taxon>Glomeraceae</taxon>
        <taxon>Rhizophagus</taxon>
    </lineage>
</organism>
<protein>
    <submittedName>
        <fullName evidence="1">Uncharacterized protein</fullName>
    </submittedName>
</protein>
<reference evidence="1" key="1">
    <citation type="submission" date="2020-05" db="EMBL/GenBank/DDBJ databases">
        <authorList>
            <person name="Rincon C."/>
            <person name="Sanders R I."/>
            <person name="Robbins C."/>
            <person name="Chaturvedi A."/>
        </authorList>
    </citation>
    <scope>NUCLEOTIDE SEQUENCE</scope>
    <source>
        <strain evidence="1">CHB12</strain>
    </source>
</reference>
<dbReference type="EMBL" id="CAGKOT010000052">
    <property type="protein sequence ID" value="CAB5384766.1"/>
    <property type="molecule type" value="Genomic_DNA"/>
</dbReference>
<name>A0A915ZNM9_9GLOM</name>
<evidence type="ECO:0000313" key="1">
    <source>
        <dbReference type="EMBL" id="CAB5384766.1"/>
    </source>
</evidence>
<sequence>MPEVSPANVPDSDIAQLKHHAPVCEAVPEITVPVSPSLCEDDKKTDEFLDLVQKKSVSDRIRQRNKEKKIQQPSDRSILEKSEISGNFANKIHNFHDQNIDKSIEDNQLDCNLSKNDSSGDDDFTVPSEQALERDLMQQLSLPSTSIDTEILLTPPVIDKKQQFSVTAECIVYMFRKAVRSGYDLRKVMTKELMKFVLSTKLKSILRNNKYTKKLKNYFQILVLLIYVSNYLGQENYINYLMQ</sequence>
<comment type="caution">
    <text evidence="1">The sequence shown here is derived from an EMBL/GenBank/DDBJ whole genome shotgun (WGS) entry which is preliminary data.</text>
</comment>
<dbReference type="Proteomes" id="UP000684084">
    <property type="component" value="Unassembled WGS sequence"/>
</dbReference>
<dbReference type="OrthoDB" id="2412578at2759"/>
<gene>
    <name evidence="1" type="ORF">CHRIB12_LOCUS19004</name>
</gene>
<dbReference type="VEuPathDB" id="FungiDB:RhiirFUN_025248"/>